<sequence>MSDPRVFFAAERTLLAWVRTGLTIMALGFVVARFGLFLSLMAISVAAPAELHPAHWPSAVLGIALVLTGSAVILGALRNHRVYISSLPAEDLPKLPIPWLSSFLSLSVAMVGILLSIYLLFA</sequence>
<reference evidence="7 8" key="1">
    <citation type="journal article" date="2015" name="Int. J. Syst. Evol. Microbiol.">
        <title>Nitrosospira lacus sp. nov., a psychrotolerant, ammonia-oxidizing bacterium from sandy lake sediment.</title>
        <authorList>
            <person name="Urakawa H."/>
            <person name="Garcia J.C."/>
            <person name="Nielsen J.L."/>
            <person name="Le V.Q."/>
            <person name="Kozlowski J.A."/>
            <person name="Stein L.Y."/>
            <person name="Lim C.K."/>
            <person name="Pommerening-Roser A."/>
            <person name="Martens-Habbena W."/>
            <person name="Stahl D.A."/>
            <person name="Klotz M.G."/>
        </authorList>
    </citation>
    <scope>NUCLEOTIDE SEQUENCE [LARGE SCALE GENOMIC DNA]</scope>
    <source>
        <strain evidence="7 8">APG3</strain>
    </source>
</reference>
<keyword evidence="4 5" id="KW-0472">Membrane</keyword>
<proteinExistence type="predicted"/>
<name>A0A1W6SRF4_9PROT</name>
<evidence type="ECO:0000313" key="8">
    <source>
        <dbReference type="Proteomes" id="UP000012179"/>
    </source>
</evidence>
<feature type="domain" description="DUF202" evidence="6">
    <location>
        <begin position="5"/>
        <end position="82"/>
    </location>
</feature>
<dbReference type="eggNOG" id="COG2149">
    <property type="taxonomic scope" value="Bacteria"/>
</dbReference>
<dbReference type="Pfam" id="PF02656">
    <property type="entry name" value="DUF202"/>
    <property type="match status" value="1"/>
</dbReference>
<feature type="transmembrane region" description="Helical" evidence="5">
    <location>
        <begin position="59"/>
        <end position="77"/>
    </location>
</feature>
<evidence type="ECO:0000256" key="5">
    <source>
        <dbReference type="SAM" id="Phobius"/>
    </source>
</evidence>
<evidence type="ECO:0000259" key="6">
    <source>
        <dbReference type="Pfam" id="PF02656"/>
    </source>
</evidence>
<dbReference type="OrthoDB" id="582337at2"/>
<dbReference type="KEGG" id="nlc:EBAPG3_011620"/>
<gene>
    <name evidence="7" type="ORF">EBAPG3_011620</name>
</gene>
<comment type="subcellular location">
    <subcellularLocation>
        <location evidence="1">Endomembrane system</location>
        <topology evidence="1">Multi-pass membrane protein</topology>
    </subcellularLocation>
</comment>
<accession>A0A1W6SRF4</accession>
<dbReference type="RefSeq" id="WP_040852097.1">
    <property type="nucleotide sequence ID" value="NZ_CP021106.3"/>
</dbReference>
<feature type="transmembrane region" description="Helical" evidence="5">
    <location>
        <begin position="97"/>
        <end position="121"/>
    </location>
</feature>
<dbReference type="EMBL" id="CP021106">
    <property type="protein sequence ID" value="ARO88369.1"/>
    <property type="molecule type" value="Genomic_DNA"/>
</dbReference>
<evidence type="ECO:0000313" key="7">
    <source>
        <dbReference type="EMBL" id="ARO88369.1"/>
    </source>
</evidence>
<evidence type="ECO:0000256" key="3">
    <source>
        <dbReference type="ARBA" id="ARBA00022989"/>
    </source>
</evidence>
<dbReference type="AlphaFoldDB" id="A0A1W6SRF4"/>
<keyword evidence="8" id="KW-1185">Reference proteome</keyword>
<dbReference type="InterPro" id="IPR003807">
    <property type="entry name" value="DUF202"/>
</dbReference>
<organism evidence="7 8">
    <name type="scientific">Nitrosospira lacus</name>
    <dbReference type="NCBI Taxonomy" id="1288494"/>
    <lineage>
        <taxon>Bacteria</taxon>
        <taxon>Pseudomonadati</taxon>
        <taxon>Pseudomonadota</taxon>
        <taxon>Betaproteobacteria</taxon>
        <taxon>Nitrosomonadales</taxon>
        <taxon>Nitrosomonadaceae</taxon>
        <taxon>Nitrosospira</taxon>
    </lineage>
</organism>
<evidence type="ECO:0000256" key="2">
    <source>
        <dbReference type="ARBA" id="ARBA00022692"/>
    </source>
</evidence>
<protein>
    <recommendedName>
        <fullName evidence="6">DUF202 domain-containing protein</fullName>
    </recommendedName>
</protein>
<dbReference type="Proteomes" id="UP000012179">
    <property type="component" value="Chromosome"/>
</dbReference>
<keyword evidence="3 5" id="KW-1133">Transmembrane helix</keyword>
<keyword evidence="2 5" id="KW-0812">Transmembrane</keyword>
<dbReference type="GO" id="GO:0012505">
    <property type="term" value="C:endomembrane system"/>
    <property type="evidence" value="ECO:0007669"/>
    <property type="project" value="UniProtKB-SubCell"/>
</dbReference>
<evidence type="ECO:0000256" key="1">
    <source>
        <dbReference type="ARBA" id="ARBA00004127"/>
    </source>
</evidence>
<feature type="transmembrane region" description="Helical" evidence="5">
    <location>
        <begin position="20"/>
        <end position="47"/>
    </location>
</feature>
<evidence type="ECO:0000256" key="4">
    <source>
        <dbReference type="ARBA" id="ARBA00023136"/>
    </source>
</evidence>